<sequence length="537" mass="60994">MNAIVSLVHFCEVDGPSVIFCTQAFHKKVVEDYADGLSVSSGEIFPDRPLNESPRENGIQANRKEPSNIGRPAPASCASCAFVLPPMNTSGDAKVPSAYEIKGFRTDDDENPMVTYIGSRYPQHSQLYAAVRQACVRSLSCEFCCQGREGPVLFGDDKDGYVLSYMFKIKDNNARGFQRWYSFIFLMTDRVYLVASWPFLVSKFRTLATSLQSRANQVFEKENAARESRQDDSFLSRSGPISPTSPDLFLRRRSKQPLRSLVDLLKTKDFYVLLHANFSWILKACGRRLQERHLNDQKLVIVGNIDSCAFSQKTKLLLDPIYCYDAKGTNSNSSSCSTDEFDTRIDHIKDLYDLLGVQTFRKLVLNFARGNQMIIRSSEPTFVKSVVTILKDLMPSEYCEVLEDANEYQPLTECNILGLDETIKIPDEIDKSTICLATKFDLKFGVEESDVGINDMDNLYINQLSGILKLNLQIEFISIRLLIFREQWSSKAKQYRRFIMGGNENCNLDKEREIAKALDINEIDLPIIRFLSGYSKI</sequence>
<accession>A0A9N8WMI8</accession>
<keyword evidence="15" id="KW-0966">Cell projection</keyword>
<dbReference type="Pfam" id="PF16692">
    <property type="entry name" value="Folliculin_C"/>
    <property type="match status" value="1"/>
</dbReference>
<evidence type="ECO:0000256" key="2">
    <source>
        <dbReference type="ARBA" id="ARBA00004138"/>
    </source>
</evidence>
<keyword evidence="19" id="KW-1185">Reference proteome</keyword>
<keyword evidence="13" id="KW-0458">Lysosome</keyword>
<keyword evidence="14" id="KW-0539">Nucleus</keyword>
<dbReference type="AlphaFoldDB" id="A0A9N8WMI8"/>
<evidence type="ECO:0000256" key="5">
    <source>
        <dbReference type="ARBA" id="ARBA00004514"/>
    </source>
</evidence>
<evidence type="ECO:0000256" key="1">
    <source>
        <dbReference type="ARBA" id="ARBA00004123"/>
    </source>
</evidence>
<evidence type="ECO:0000256" key="11">
    <source>
        <dbReference type="ARBA" id="ARBA00023136"/>
    </source>
</evidence>
<comment type="caution">
    <text evidence="18">The sequence shown here is derived from an EMBL/GenBank/DDBJ whole genome shotgun (WGS) entry which is preliminary data.</text>
</comment>
<evidence type="ECO:0000256" key="7">
    <source>
        <dbReference type="ARBA" id="ARBA00009987"/>
    </source>
</evidence>
<comment type="similarity">
    <text evidence="7">Belongs to the folliculin family.</text>
</comment>
<evidence type="ECO:0000256" key="8">
    <source>
        <dbReference type="ARBA" id="ARBA00021824"/>
    </source>
</evidence>
<keyword evidence="9" id="KW-0343">GTPase activation</keyword>
<dbReference type="Pfam" id="PF11704">
    <property type="entry name" value="Folliculin"/>
    <property type="match status" value="1"/>
</dbReference>
<dbReference type="InterPro" id="IPR037521">
    <property type="entry name" value="FLCN/SMCR8_DENN"/>
</dbReference>
<dbReference type="InterPro" id="IPR032035">
    <property type="entry name" value="Folliculin_DENN"/>
</dbReference>
<dbReference type="Proteomes" id="UP000789342">
    <property type="component" value="Unassembled WGS sequence"/>
</dbReference>
<feature type="region of interest" description="Disordered" evidence="16">
    <location>
        <begin position="44"/>
        <end position="70"/>
    </location>
</feature>
<evidence type="ECO:0000256" key="3">
    <source>
        <dbReference type="ARBA" id="ARBA00004186"/>
    </source>
</evidence>
<keyword evidence="12" id="KW-0206">Cytoskeleton</keyword>
<evidence type="ECO:0000256" key="12">
    <source>
        <dbReference type="ARBA" id="ARBA00023212"/>
    </source>
</evidence>
<dbReference type="EMBL" id="CAJVPV010001159">
    <property type="protein sequence ID" value="CAG8488434.1"/>
    <property type="molecule type" value="Genomic_DNA"/>
</dbReference>
<feature type="compositionally biased region" description="Basic and acidic residues" evidence="16">
    <location>
        <begin position="45"/>
        <end position="55"/>
    </location>
</feature>
<evidence type="ECO:0000256" key="15">
    <source>
        <dbReference type="ARBA" id="ARBA00023273"/>
    </source>
</evidence>
<dbReference type="InterPro" id="IPR021713">
    <property type="entry name" value="Folliculin"/>
</dbReference>
<dbReference type="GO" id="GO:0005096">
    <property type="term" value="F:GTPase activator activity"/>
    <property type="evidence" value="ECO:0007669"/>
    <property type="project" value="UniProtKB-KW"/>
</dbReference>
<evidence type="ECO:0000256" key="4">
    <source>
        <dbReference type="ARBA" id="ARBA00004300"/>
    </source>
</evidence>
<evidence type="ECO:0000313" key="18">
    <source>
        <dbReference type="EMBL" id="CAG8488434.1"/>
    </source>
</evidence>
<dbReference type="GO" id="GO:1904263">
    <property type="term" value="P:positive regulation of TORC1 signaling"/>
    <property type="evidence" value="ECO:0007669"/>
    <property type="project" value="TreeGrafter"/>
</dbReference>
<dbReference type="InterPro" id="IPR037520">
    <property type="entry name" value="Folliculin/SMCR8_longin"/>
</dbReference>
<dbReference type="Gene3D" id="3.40.50.12430">
    <property type="match status" value="1"/>
</dbReference>
<evidence type="ECO:0000256" key="10">
    <source>
        <dbReference type="ARBA" id="ARBA00022490"/>
    </source>
</evidence>
<evidence type="ECO:0000256" key="14">
    <source>
        <dbReference type="ARBA" id="ARBA00023242"/>
    </source>
</evidence>
<dbReference type="PANTHER" id="PTHR31441:SF2">
    <property type="entry name" value="FOLLICULIN"/>
    <property type="match status" value="1"/>
</dbReference>
<dbReference type="GO" id="GO:0005819">
    <property type="term" value="C:spindle"/>
    <property type="evidence" value="ECO:0007669"/>
    <property type="project" value="UniProtKB-SubCell"/>
</dbReference>
<evidence type="ECO:0000256" key="16">
    <source>
        <dbReference type="SAM" id="MobiDB-lite"/>
    </source>
</evidence>
<reference evidence="18" key="1">
    <citation type="submission" date="2021-06" db="EMBL/GenBank/DDBJ databases">
        <authorList>
            <person name="Kallberg Y."/>
            <person name="Tangrot J."/>
            <person name="Rosling A."/>
        </authorList>
    </citation>
    <scope>NUCLEOTIDE SEQUENCE</scope>
    <source>
        <strain evidence="18">CL551</strain>
    </source>
</reference>
<feature type="domain" description="UDENN FLCN/SMCR8-type" evidence="17">
    <location>
        <begin position="95"/>
        <end position="536"/>
    </location>
</feature>
<proteinExistence type="inferred from homology"/>
<evidence type="ECO:0000256" key="9">
    <source>
        <dbReference type="ARBA" id="ARBA00022468"/>
    </source>
</evidence>
<protein>
    <recommendedName>
        <fullName evidence="8">Folliculin</fullName>
    </recommendedName>
</protein>
<evidence type="ECO:0000313" key="19">
    <source>
        <dbReference type="Proteomes" id="UP000789342"/>
    </source>
</evidence>
<dbReference type="PANTHER" id="PTHR31441">
    <property type="entry name" value="FOLLICULIN FAMILY MEMBER"/>
    <property type="match status" value="1"/>
</dbReference>
<organism evidence="18 19">
    <name type="scientific">Acaulospora morrowiae</name>
    <dbReference type="NCBI Taxonomy" id="94023"/>
    <lineage>
        <taxon>Eukaryota</taxon>
        <taxon>Fungi</taxon>
        <taxon>Fungi incertae sedis</taxon>
        <taxon>Mucoromycota</taxon>
        <taxon>Glomeromycotina</taxon>
        <taxon>Glomeromycetes</taxon>
        <taxon>Diversisporales</taxon>
        <taxon>Acaulosporaceae</taxon>
        <taxon>Acaulospora</taxon>
    </lineage>
</organism>
<feature type="non-terminal residue" evidence="18">
    <location>
        <position position="537"/>
    </location>
</feature>
<name>A0A9N8WMI8_9GLOM</name>
<keyword evidence="10" id="KW-0963">Cytoplasm</keyword>
<evidence type="ECO:0000259" key="17">
    <source>
        <dbReference type="PROSITE" id="PS51834"/>
    </source>
</evidence>
<dbReference type="OrthoDB" id="5599713at2759"/>
<dbReference type="GO" id="GO:0005634">
    <property type="term" value="C:nucleus"/>
    <property type="evidence" value="ECO:0007669"/>
    <property type="project" value="UniProtKB-SubCell"/>
</dbReference>
<dbReference type="GO" id="GO:0005829">
    <property type="term" value="C:cytosol"/>
    <property type="evidence" value="ECO:0007669"/>
    <property type="project" value="UniProtKB-SubCell"/>
</dbReference>
<keyword evidence="11" id="KW-0472">Membrane</keyword>
<comment type="subcellular location">
    <subcellularLocation>
        <location evidence="2">Cell projection</location>
        <location evidence="2">Cilium</location>
    </subcellularLocation>
    <subcellularLocation>
        <location evidence="4">Cytoplasm</location>
        <location evidence="4">Cytoskeleton</location>
        <location evidence="4">Microtubule organizing center</location>
        <location evidence="4">Centrosome</location>
    </subcellularLocation>
    <subcellularLocation>
        <location evidence="3">Cytoplasm</location>
        <location evidence="3">Cytoskeleton</location>
        <location evidence="3">Spindle</location>
    </subcellularLocation>
    <subcellularLocation>
        <location evidence="5">Cytoplasm</location>
        <location evidence="5">Cytosol</location>
    </subcellularLocation>
    <subcellularLocation>
        <location evidence="6">Lysosome membrane</location>
    </subcellularLocation>
    <subcellularLocation>
        <location evidence="1">Nucleus</location>
    </subcellularLocation>
</comment>
<evidence type="ECO:0000256" key="13">
    <source>
        <dbReference type="ARBA" id="ARBA00023228"/>
    </source>
</evidence>
<dbReference type="GO" id="GO:0005929">
    <property type="term" value="C:cilium"/>
    <property type="evidence" value="ECO:0007669"/>
    <property type="project" value="UniProtKB-SubCell"/>
</dbReference>
<evidence type="ECO:0000256" key="6">
    <source>
        <dbReference type="ARBA" id="ARBA00004656"/>
    </source>
</evidence>
<gene>
    <name evidence="18" type="ORF">AMORRO_LOCUS2658</name>
</gene>
<dbReference type="PROSITE" id="PS51834">
    <property type="entry name" value="DENN_FLCN_SMCR8"/>
    <property type="match status" value="1"/>
</dbReference>